<evidence type="ECO:0000313" key="1">
    <source>
        <dbReference type="EMBL" id="TMS23332.1"/>
    </source>
</evidence>
<organism evidence="1 2">
    <name type="scientific">Larimichthys crocea</name>
    <name type="common">Large yellow croaker</name>
    <name type="synonym">Pseudosciaena crocea</name>
    <dbReference type="NCBI Taxonomy" id="215358"/>
    <lineage>
        <taxon>Eukaryota</taxon>
        <taxon>Metazoa</taxon>
        <taxon>Chordata</taxon>
        <taxon>Craniata</taxon>
        <taxon>Vertebrata</taxon>
        <taxon>Euteleostomi</taxon>
        <taxon>Actinopterygii</taxon>
        <taxon>Neopterygii</taxon>
        <taxon>Teleostei</taxon>
        <taxon>Neoteleostei</taxon>
        <taxon>Acanthomorphata</taxon>
        <taxon>Eupercaria</taxon>
        <taxon>Sciaenidae</taxon>
        <taxon>Larimichthys</taxon>
    </lineage>
</organism>
<evidence type="ECO:0000313" key="2">
    <source>
        <dbReference type="Proteomes" id="UP000793456"/>
    </source>
</evidence>
<name>A0ACD3RUM0_LARCR</name>
<reference evidence="1" key="1">
    <citation type="submission" date="2018-11" db="EMBL/GenBank/DDBJ databases">
        <title>The sequence and de novo assembly of Larimichthys crocea genome using PacBio and Hi-C technologies.</title>
        <authorList>
            <person name="Xu P."/>
            <person name="Chen B."/>
            <person name="Zhou Z."/>
            <person name="Ke Q."/>
            <person name="Wu Y."/>
            <person name="Bai H."/>
            <person name="Pu F."/>
        </authorList>
    </citation>
    <scope>NUCLEOTIDE SEQUENCE</scope>
    <source>
        <tissue evidence="1">Muscle</tissue>
    </source>
</reference>
<accession>A0ACD3RUM0</accession>
<proteinExistence type="predicted"/>
<keyword evidence="2" id="KW-1185">Reference proteome</keyword>
<protein>
    <submittedName>
        <fullName evidence="1">Uncharacterized protein</fullName>
    </submittedName>
</protein>
<comment type="caution">
    <text evidence="1">The sequence shown here is derived from an EMBL/GenBank/DDBJ whole genome shotgun (WGS) entry which is preliminary data.</text>
</comment>
<gene>
    <name evidence="1" type="ORF">E3U43_008638</name>
</gene>
<dbReference type="EMBL" id="CM011674">
    <property type="protein sequence ID" value="TMS23332.1"/>
    <property type="molecule type" value="Genomic_DNA"/>
</dbReference>
<dbReference type="Proteomes" id="UP000793456">
    <property type="component" value="Chromosome I"/>
</dbReference>
<sequence>MHSILEMQDYKENVFHSGVVSVLLSVYKPSHTQHTHSLPLEFRLTALSKWKNPKPRSLWPLDGSAGCFCCMNLPLMYRLFVVQLLDYSATGMTNISGHAIEKRGLWIEIVLL</sequence>